<reference evidence="1" key="1">
    <citation type="submission" date="2016-01" db="EMBL/GenBank/DDBJ databases">
        <title>Complete genome of Planococcus kocurri type strain.</title>
        <authorList>
            <person name="See-Too W.S."/>
        </authorList>
    </citation>
    <scope>NUCLEOTIDE SEQUENCE [LARGE SCALE GENOMIC DNA]</scope>
    <source>
        <strain evidence="1">ATCC 43650</strain>
    </source>
</reference>
<sequence length="133" mass="14900">MMKTDSLSLAAEKVGEILGAEMELHEGFWQVIKKRTIKAHTSFDMCVSWSLELSVSFKPSTHNQLAINKAEVFLLPEELASFTGAPIQHPIHFPSSFSQRLSTERGMHCIRLASKEPPEDFAKRLTEALCVLS</sequence>
<dbReference type="Proteomes" id="UP000065533">
    <property type="component" value="Chromosome"/>
</dbReference>
<accession>A0ABN4JXW3</accession>
<keyword evidence="2" id="KW-1185">Reference proteome</keyword>
<evidence type="ECO:0000313" key="2">
    <source>
        <dbReference type="Proteomes" id="UP000065533"/>
    </source>
</evidence>
<gene>
    <name evidence="1" type="ORF">AUO94_08190</name>
</gene>
<dbReference type="EMBL" id="CP013661">
    <property type="protein sequence ID" value="ALS78642.1"/>
    <property type="molecule type" value="Genomic_DNA"/>
</dbReference>
<name>A0ABN4JXW3_9BACL</name>
<protein>
    <recommendedName>
        <fullName evidence="3">DUF5655 domain-containing protein</fullName>
    </recommendedName>
</protein>
<evidence type="ECO:0000313" key="1">
    <source>
        <dbReference type="EMBL" id="ALS78642.1"/>
    </source>
</evidence>
<organism evidence="1 2">
    <name type="scientific">Planococcus kocurii</name>
    <dbReference type="NCBI Taxonomy" id="1374"/>
    <lineage>
        <taxon>Bacteria</taxon>
        <taxon>Bacillati</taxon>
        <taxon>Bacillota</taxon>
        <taxon>Bacilli</taxon>
        <taxon>Bacillales</taxon>
        <taxon>Caryophanaceae</taxon>
        <taxon>Planococcus</taxon>
    </lineage>
</organism>
<proteinExistence type="predicted"/>
<evidence type="ECO:0008006" key="3">
    <source>
        <dbReference type="Google" id="ProtNLM"/>
    </source>
</evidence>